<reference evidence="1" key="1">
    <citation type="journal article" date="2015" name="Nature">
        <title>Complex archaea that bridge the gap between prokaryotes and eukaryotes.</title>
        <authorList>
            <person name="Spang A."/>
            <person name="Saw J.H."/>
            <person name="Jorgensen S.L."/>
            <person name="Zaremba-Niedzwiedzka K."/>
            <person name="Martijn J."/>
            <person name="Lind A.E."/>
            <person name="van Eijk R."/>
            <person name="Schleper C."/>
            <person name="Guy L."/>
            <person name="Ettema T.J."/>
        </authorList>
    </citation>
    <scope>NUCLEOTIDE SEQUENCE</scope>
</reference>
<dbReference type="EMBL" id="LAZR01027510">
    <property type="protein sequence ID" value="KKL65502.1"/>
    <property type="molecule type" value="Genomic_DNA"/>
</dbReference>
<accession>A0A0F9GQZ2</accession>
<organism evidence="1">
    <name type="scientific">marine sediment metagenome</name>
    <dbReference type="NCBI Taxonomy" id="412755"/>
    <lineage>
        <taxon>unclassified sequences</taxon>
        <taxon>metagenomes</taxon>
        <taxon>ecological metagenomes</taxon>
    </lineage>
</organism>
<name>A0A0F9GQZ2_9ZZZZ</name>
<protein>
    <submittedName>
        <fullName evidence="1">Uncharacterized protein</fullName>
    </submittedName>
</protein>
<evidence type="ECO:0000313" key="1">
    <source>
        <dbReference type="EMBL" id="KKL65502.1"/>
    </source>
</evidence>
<gene>
    <name evidence="1" type="ORF">LCGC14_2154320</name>
</gene>
<dbReference type="AlphaFoldDB" id="A0A0F9GQZ2"/>
<proteinExistence type="predicted"/>
<comment type="caution">
    <text evidence="1">The sequence shown here is derived from an EMBL/GenBank/DDBJ whole genome shotgun (WGS) entry which is preliminary data.</text>
</comment>
<sequence length="87" mass="9097">MALAEFASRSNGEIFISDEITGTGSEADTAHGLADSEGTAVTPSLVVAFITQKTTGTSIALVEGTHDATNCKFSLEAQGKYRIIAFR</sequence>